<dbReference type="AlphaFoldDB" id="A0A9Q4MHE1"/>
<dbReference type="InterPro" id="IPR004360">
    <property type="entry name" value="Glyas_Fos-R_dOase_dom"/>
</dbReference>
<dbReference type="InterPro" id="IPR050383">
    <property type="entry name" value="GlyoxalaseI/FosfomycinResist"/>
</dbReference>
<dbReference type="SUPFAM" id="SSF54593">
    <property type="entry name" value="Glyoxalase/Bleomycin resistance protein/Dihydroxybiphenyl dioxygenase"/>
    <property type="match status" value="1"/>
</dbReference>
<gene>
    <name evidence="2" type="ORF">FG476_02415</name>
</gene>
<dbReference type="PROSITE" id="PS51819">
    <property type="entry name" value="VOC"/>
    <property type="match status" value="1"/>
</dbReference>
<dbReference type="Pfam" id="PF00903">
    <property type="entry name" value="Glyoxalase"/>
    <property type="match status" value="1"/>
</dbReference>
<comment type="caution">
    <text evidence="2">The sequence shown here is derived from an EMBL/GenBank/DDBJ whole genome shotgun (WGS) entry which is preliminary data.</text>
</comment>
<dbReference type="PANTHER" id="PTHR21366">
    <property type="entry name" value="GLYOXALASE FAMILY PROTEIN"/>
    <property type="match status" value="1"/>
</dbReference>
<dbReference type="PANTHER" id="PTHR21366:SF14">
    <property type="entry name" value="GLYOXALASE DOMAIN-CONTAINING PROTEIN 5"/>
    <property type="match status" value="1"/>
</dbReference>
<dbReference type="InterPro" id="IPR037523">
    <property type="entry name" value="VOC_core"/>
</dbReference>
<accession>A0A9Q4MHE1</accession>
<dbReference type="EMBL" id="VDCJ01000325">
    <property type="protein sequence ID" value="MRU22979.1"/>
    <property type="molecule type" value="Genomic_DNA"/>
</dbReference>
<evidence type="ECO:0000313" key="3">
    <source>
        <dbReference type="Proteomes" id="UP000474061"/>
    </source>
</evidence>
<dbReference type="Proteomes" id="UP000474061">
    <property type="component" value="Unassembled WGS sequence"/>
</dbReference>
<dbReference type="InterPro" id="IPR029068">
    <property type="entry name" value="Glyas_Bleomycin-R_OHBP_Dase"/>
</dbReference>
<dbReference type="Gene3D" id="3.10.180.10">
    <property type="entry name" value="2,3-Dihydroxybiphenyl 1,2-Dioxygenase, domain 1"/>
    <property type="match status" value="1"/>
</dbReference>
<reference evidence="2" key="1">
    <citation type="submission" date="2019-05" db="EMBL/GenBank/DDBJ databases">
        <authorList>
            <person name="Castillo A."/>
            <person name="Giampetruzzi A."/>
            <person name="Landa B."/>
            <person name="Saponari M."/>
            <person name="Almeida R.P.P."/>
            <person name="Moralejo E."/>
            <person name="Marco-Noales E."/>
            <person name="Velasco-Amo M.P."/>
            <person name="Roman-Ecija M."/>
            <person name="Navarro I."/>
            <person name="Monterde A."/>
            <person name="Barbe S."/>
        </authorList>
    </citation>
    <scope>NUCLEOTIDE SEQUENCE</scope>
    <source>
        <strain evidence="2">XYL1981</strain>
    </source>
</reference>
<proteinExistence type="predicted"/>
<organism evidence="2 3">
    <name type="scientific">Xylella fastidiosa subsp. multiplex</name>
    <dbReference type="NCBI Taxonomy" id="644357"/>
    <lineage>
        <taxon>Bacteria</taxon>
        <taxon>Pseudomonadati</taxon>
        <taxon>Pseudomonadota</taxon>
        <taxon>Gammaproteobacteria</taxon>
        <taxon>Lysobacterales</taxon>
        <taxon>Lysobacteraceae</taxon>
        <taxon>Xylella</taxon>
    </lineage>
</organism>
<evidence type="ECO:0000313" key="2">
    <source>
        <dbReference type="EMBL" id="MRU22979.1"/>
    </source>
</evidence>
<sequence>MISCIDHIVITTRDIKVCSDFYTRILGMELIQFGDNRIAFKFGQQKINVHEYGKEIEPKAHLPVPGSLDICLISSYSIDEIKKVLEKNDIVIVDGPVSRTGACGAITSLYMRDPDLNLIEISNYENH</sequence>
<protein>
    <submittedName>
        <fullName evidence="2">VOC family protein</fullName>
    </submittedName>
</protein>
<evidence type="ECO:0000259" key="1">
    <source>
        <dbReference type="PROSITE" id="PS51819"/>
    </source>
</evidence>
<dbReference type="RefSeq" id="WP_012337912.1">
    <property type="nucleotide sequence ID" value="NZ_CP047134.1"/>
</dbReference>
<dbReference type="CDD" id="cd07253">
    <property type="entry name" value="GLOD5"/>
    <property type="match status" value="1"/>
</dbReference>
<reference evidence="2" key="2">
    <citation type="journal article" date="2020" name="Appl. Environ. Microbiol.">
        <title>Multiple intercontinental introductions associated with the emergence of a plant pathogen in Europe.</title>
        <authorList>
            <person name="Landa B.B."/>
            <person name="Castillo A.I."/>
            <person name="Giampetruzzi A."/>
            <person name="Kahn A."/>
            <person name="Roman-Ecija M."/>
            <person name="Velasco-Amo M.P."/>
            <person name="Navas-Cortes J.A."/>
            <person name="Marco-Noales E."/>
            <person name="Barbe S."/>
            <person name="Moralejo E."/>
            <person name="Coletta-Filho H.D."/>
            <person name="Saldarelli P."/>
            <person name="Saponari M."/>
            <person name="Almeida R.P.P."/>
        </authorList>
    </citation>
    <scope>NUCLEOTIDE SEQUENCE</scope>
    <source>
        <strain evidence="2">XYL1981</strain>
    </source>
</reference>
<name>A0A9Q4MHE1_XYLFS</name>
<feature type="domain" description="VOC" evidence="1">
    <location>
        <begin position="4"/>
        <end position="124"/>
    </location>
</feature>